<reference evidence="1 2" key="1">
    <citation type="submission" date="2019-01" db="EMBL/GenBank/DDBJ databases">
        <title>Draft genome sequence of Psathyrella aberdarensis IHI B618.</title>
        <authorList>
            <person name="Buettner E."/>
            <person name="Kellner H."/>
        </authorList>
    </citation>
    <scope>NUCLEOTIDE SEQUENCE [LARGE SCALE GENOMIC DNA]</scope>
    <source>
        <strain evidence="1 2">IHI B618</strain>
    </source>
</reference>
<sequence length="438" mass="49386">MPNGRFRARQSEISPQLLNQAAAGSEDHLKQLYNLVTTENCTIDVVKVVLKHLQLDLVPNVAQGQHHDSPYPENGRRALLSISTLDHVLAACRRNQDLKEEVVGLLVDRDCVEGLCLWTNFFLHFGLSIPVDDTPGADFRIAYFTHAKLFCDLLNADPRIRAAVLTTPTFSDLLIRFWMTLGKNEESFMDLNEPQGCPIIHLFLKLVGDDDGRAVLYDQIFDRPPEFACDFAEAMVDRFRRCTSQRVSITRAIAIADGLLTATTHLVSNRTIKQRFITADYLTTISSTLNSISMNVVNQPLDLSHYLTMLIRPIHKLFQMASEGDYRLVGNWKDIVTGDFLTLLIRIMSNIRPNDMAPANICVVMLRFACWYTVYPQVLRAIINKRIPENSGTKLLEHPILGEHWAGFRACLRDRARVHATLPDDGGVGTLCDNPKVC</sequence>
<evidence type="ECO:0000313" key="2">
    <source>
        <dbReference type="Proteomes" id="UP000290288"/>
    </source>
</evidence>
<dbReference type="EMBL" id="SDEE01001742">
    <property type="protein sequence ID" value="RXW11621.1"/>
    <property type="molecule type" value="Genomic_DNA"/>
</dbReference>
<keyword evidence="2" id="KW-1185">Reference proteome</keyword>
<name>A0A4Q2D075_9AGAR</name>
<comment type="caution">
    <text evidence="1">The sequence shown here is derived from an EMBL/GenBank/DDBJ whole genome shotgun (WGS) entry which is preliminary data.</text>
</comment>
<dbReference type="OrthoDB" id="3069301at2759"/>
<organism evidence="1 2">
    <name type="scientific">Candolleomyces aberdarensis</name>
    <dbReference type="NCBI Taxonomy" id="2316362"/>
    <lineage>
        <taxon>Eukaryota</taxon>
        <taxon>Fungi</taxon>
        <taxon>Dikarya</taxon>
        <taxon>Basidiomycota</taxon>
        <taxon>Agaricomycotina</taxon>
        <taxon>Agaricomycetes</taxon>
        <taxon>Agaricomycetidae</taxon>
        <taxon>Agaricales</taxon>
        <taxon>Agaricineae</taxon>
        <taxon>Psathyrellaceae</taxon>
        <taxon>Candolleomyces</taxon>
    </lineage>
</organism>
<accession>A0A4Q2D075</accession>
<dbReference type="Proteomes" id="UP000290288">
    <property type="component" value="Unassembled WGS sequence"/>
</dbReference>
<dbReference type="STRING" id="2316362.A0A4Q2D075"/>
<evidence type="ECO:0000313" key="1">
    <source>
        <dbReference type="EMBL" id="RXW11621.1"/>
    </source>
</evidence>
<protein>
    <submittedName>
        <fullName evidence="1">Uncharacterized protein</fullName>
    </submittedName>
</protein>
<gene>
    <name evidence="1" type="ORF">EST38_g14234</name>
</gene>
<proteinExistence type="predicted"/>
<dbReference type="AlphaFoldDB" id="A0A4Q2D075"/>